<evidence type="ECO:0000313" key="1">
    <source>
        <dbReference type="EMBL" id="GFD15166.1"/>
    </source>
</evidence>
<dbReference type="GO" id="GO:0003677">
    <property type="term" value="F:DNA binding"/>
    <property type="evidence" value="ECO:0007669"/>
    <property type="project" value="UniProtKB-KW"/>
</dbReference>
<keyword evidence="1" id="KW-0238">DNA-binding</keyword>
<proteinExistence type="predicted"/>
<reference evidence="1" key="1">
    <citation type="journal article" date="2019" name="Sci. Rep.">
        <title>Draft genome of Tanacetum cinerariifolium, the natural source of mosquito coil.</title>
        <authorList>
            <person name="Yamashiro T."/>
            <person name="Shiraishi A."/>
            <person name="Satake H."/>
            <person name="Nakayama K."/>
        </authorList>
    </citation>
    <scope>NUCLEOTIDE SEQUENCE</scope>
</reference>
<comment type="caution">
    <text evidence="1">The sequence shown here is derived from an EMBL/GenBank/DDBJ whole genome shotgun (WGS) entry which is preliminary data.</text>
</comment>
<feature type="non-terminal residue" evidence="1">
    <location>
        <position position="1"/>
    </location>
</feature>
<protein>
    <submittedName>
        <fullName evidence="1">DNA-binding protein SMUBP-2</fullName>
    </submittedName>
</protein>
<gene>
    <name evidence="1" type="ORF">Tci_887135</name>
</gene>
<accession>A0A699U1C2</accession>
<name>A0A699U1C2_TANCI</name>
<organism evidence="1">
    <name type="scientific">Tanacetum cinerariifolium</name>
    <name type="common">Dalmatian daisy</name>
    <name type="synonym">Chrysanthemum cinerariifolium</name>
    <dbReference type="NCBI Taxonomy" id="118510"/>
    <lineage>
        <taxon>Eukaryota</taxon>
        <taxon>Viridiplantae</taxon>
        <taxon>Streptophyta</taxon>
        <taxon>Embryophyta</taxon>
        <taxon>Tracheophyta</taxon>
        <taxon>Spermatophyta</taxon>
        <taxon>Magnoliopsida</taxon>
        <taxon>eudicotyledons</taxon>
        <taxon>Gunneridae</taxon>
        <taxon>Pentapetalae</taxon>
        <taxon>asterids</taxon>
        <taxon>campanulids</taxon>
        <taxon>Asterales</taxon>
        <taxon>Asteraceae</taxon>
        <taxon>Asteroideae</taxon>
        <taxon>Anthemideae</taxon>
        <taxon>Anthemidinae</taxon>
        <taxon>Tanacetum</taxon>
    </lineage>
</organism>
<sequence>IKNTFPDLDPTFSKLFGKSVRIDRIHGLANAVTYERQIIV</sequence>
<dbReference type="AlphaFoldDB" id="A0A699U1C2"/>
<dbReference type="EMBL" id="BKCJ011284505">
    <property type="protein sequence ID" value="GFD15166.1"/>
    <property type="molecule type" value="Genomic_DNA"/>
</dbReference>